<keyword evidence="3" id="KW-1185">Reference proteome</keyword>
<dbReference type="EMBL" id="JBAMIC010004070">
    <property type="protein sequence ID" value="KAK7088407.1"/>
    <property type="molecule type" value="Genomic_DNA"/>
</dbReference>
<reference evidence="2 3" key="1">
    <citation type="submission" date="2024-02" db="EMBL/GenBank/DDBJ databases">
        <title>Chromosome-scale genome assembly of the rough periwinkle Littorina saxatilis.</title>
        <authorList>
            <person name="De Jode A."/>
            <person name="Faria R."/>
            <person name="Formenti G."/>
            <person name="Sims Y."/>
            <person name="Smith T.P."/>
            <person name="Tracey A."/>
            <person name="Wood J.M.D."/>
            <person name="Zagrodzka Z.B."/>
            <person name="Johannesson K."/>
            <person name="Butlin R.K."/>
            <person name="Leder E.H."/>
        </authorList>
    </citation>
    <scope>NUCLEOTIDE SEQUENCE [LARGE SCALE GENOMIC DNA]</scope>
    <source>
        <strain evidence="2">Snail1</strain>
        <tissue evidence="2">Muscle</tissue>
    </source>
</reference>
<accession>A0AAN9AK93</accession>
<feature type="compositionally biased region" description="Polar residues" evidence="1">
    <location>
        <begin position="105"/>
        <end position="121"/>
    </location>
</feature>
<feature type="compositionally biased region" description="Polar residues" evidence="1">
    <location>
        <begin position="199"/>
        <end position="213"/>
    </location>
</feature>
<organism evidence="2 3">
    <name type="scientific">Littorina saxatilis</name>
    <dbReference type="NCBI Taxonomy" id="31220"/>
    <lineage>
        <taxon>Eukaryota</taxon>
        <taxon>Metazoa</taxon>
        <taxon>Spiralia</taxon>
        <taxon>Lophotrochozoa</taxon>
        <taxon>Mollusca</taxon>
        <taxon>Gastropoda</taxon>
        <taxon>Caenogastropoda</taxon>
        <taxon>Littorinimorpha</taxon>
        <taxon>Littorinoidea</taxon>
        <taxon>Littorinidae</taxon>
        <taxon>Littorina</taxon>
    </lineage>
</organism>
<sequence>MKQKKDNINTNNKHKENTRGQKRRRSVSKDPAPGINHGPEDGNAAAHGNTNAVKKQKKTEAPKRKRKRITRQRWTRKKQRISDTKSKTKSQKQNIAETKSKLKSNRQNIANFRSTLWSQKKNISDTKSKARTQKKKVSDTKFRDKSQKENKSNAKSNTKSKTIADIRSKARSQKKNISHSKSKVRSQTRKMPDAKSKARNQQQQKSSCTNSKAVRQEHSNNKFKAENRMQTRLQARNQKRDNYDLRSQTWTHTRRTPDTAPKEQKVNRKPQTLNPFRSLPWCHVIWQHVLPFLSVVDKFRLRAVNTHCKGVVERDFNMALSIGPPHTPPLPRSAWKILTASNRCATSFAVPLIIRGARTYPSCRPFNTRDVYKVLVNLPALRSLDLSCSRIPPTFAFLQAVTELVQGLTHLNLMDVCGMARSRPPLLRTKELCRLRDENLQALAFFKLRHLHTLVLSRNCSDLTLTTVRAIVKRQTSLRRLIMDTCPLIQRKQGDVAEVADIFRTSGLLELALTRTPQPDLFSLYRVCSYRPCPAHMNNVTLFDVIFQKEKLPTGQTTLQMRYPSCFPRGEFEGDPDICVFEEELTAKGVKLECVPCSLEFHISWRLG</sequence>
<dbReference type="InterPro" id="IPR032675">
    <property type="entry name" value="LRR_dom_sf"/>
</dbReference>
<comment type="caution">
    <text evidence="2">The sequence shown here is derived from an EMBL/GenBank/DDBJ whole genome shotgun (WGS) entry which is preliminary data.</text>
</comment>
<feature type="region of interest" description="Disordered" evidence="1">
    <location>
        <begin position="1"/>
        <end position="272"/>
    </location>
</feature>
<feature type="compositionally biased region" description="Basic residues" evidence="1">
    <location>
        <begin position="63"/>
        <end position="79"/>
    </location>
</feature>
<evidence type="ECO:0000256" key="1">
    <source>
        <dbReference type="SAM" id="MobiDB-lite"/>
    </source>
</evidence>
<protein>
    <recommendedName>
        <fullName evidence="4">F-box domain-containing protein</fullName>
    </recommendedName>
</protein>
<feature type="compositionally biased region" description="Basic and acidic residues" evidence="1">
    <location>
        <begin position="1"/>
        <end position="19"/>
    </location>
</feature>
<dbReference type="CDD" id="cd22126">
    <property type="entry name" value="F-box_FBXL15"/>
    <property type="match status" value="1"/>
</dbReference>
<evidence type="ECO:0000313" key="3">
    <source>
        <dbReference type="Proteomes" id="UP001374579"/>
    </source>
</evidence>
<feature type="compositionally biased region" description="Basic and acidic residues" evidence="1">
    <location>
        <begin position="255"/>
        <end position="266"/>
    </location>
</feature>
<dbReference type="AlphaFoldDB" id="A0AAN9AK93"/>
<feature type="compositionally biased region" description="Basic residues" evidence="1">
    <location>
        <begin position="169"/>
        <end position="188"/>
    </location>
</feature>
<dbReference type="SUPFAM" id="SSF52047">
    <property type="entry name" value="RNI-like"/>
    <property type="match status" value="1"/>
</dbReference>
<feature type="compositionally biased region" description="Basic and acidic residues" evidence="1">
    <location>
        <begin position="136"/>
        <end position="152"/>
    </location>
</feature>
<feature type="compositionally biased region" description="Basic and acidic residues" evidence="1">
    <location>
        <begin position="214"/>
        <end position="229"/>
    </location>
</feature>
<gene>
    <name evidence="2" type="ORF">V1264_022331</name>
</gene>
<evidence type="ECO:0000313" key="2">
    <source>
        <dbReference type="EMBL" id="KAK7088407.1"/>
    </source>
</evidence>
<proteinExistence type="predicted"/>
<evidence type="ECO:0008006" key="4">
    <source>
        <dbReference type="Google" id="ProtNLM"/>
    </source>
</evidence>
<dbReference type="Proteomes" id="UP001374579">
    <property type="component" value="Unassembled WGS sequence"/>
</dbReference>
<name>A0AAN9AK93_9CAEN</name>
<dbReference type="Gene3D" id="3.80.10.10">
    <property type="entry name" value="Ribonuclease Inhibitor"/>
    <property type="match status" value="1"/>
</dbReference>